<keyword evidence="2" id="KW-1185">Reference proteome</keyword>
<evidence type="ECO:0000313" key="1">
    <source>
        <dbReference type="EMBL" id="ORW10594.1"/>
    </source>
</evidence>
<protein>
    <submittedName>
        <fullName evidence="1">Uncharacterized protein</fullName>
    </submittedName>
</protein>
<dbReference type="Proteomes" id="UP000193487">
    <property type="component" value="Unassembled WGS sequence"/>
</dbReference>
<gene>
    <name evidence="1" type="ORF">AWC14_20070</name>
</gene>
<name>A0A1X1YHR6_9MYCO</name>
<accession>A0A1X1YHR6</accession>
<dbReference type="AlphaFoldDB" id="A0A1X1YHR6"/>
<organism evidence="1 2">
    <name type="scientific">Mycobacterium kyorinense</name>
    <dbReference type="NCBI Taxonomy" id="487514"/>
    <lineage>
        <taxon>Bacteria</taxon>
        <taxon>Bacillati</taxon>
        <taxon>Actinomycetota</taxon>
        <taxon>Actinomycetes</taxon>
        <taxon>Mycobacteriales</taxon>
        <taxon>Mycobacteriaceae</taxon>
        <taxon>Mycobacterium</taxon>
    </lineage>
</organism>
<comment type="caution">
    <text evidence="1">The sequence shown here is derived from an EMBL/GenBank/DDBJ whole genome shotgun (WGS) entry which is preliminary data.</text>
</comment>
<reference evidence="1 2" key="1">
    <citation type="submission" date="2016-01" db="EMBL/GenBank/DDBJ databases">
        <title>The new phylogeny of the genus Mycobacterium.</title>
        <authorList>
            <person name="Tarcisio F."/>
            <person name="Conor M."/>
            <person name="Antonella G."/>
            <person name="Elisabetta G."/>
            <person name="Giulia F.S."/>
            <person name="Sara T."/>
            <person name="Anna F."/>
            <person name="Clotilde B."/>
            <person name="Roberto B."/>
            <person name="Veronica D.S."/>
            <person name="Fabio R."/>
            <person name="Monica P."/>
            <person name="Olivier J."/>
            <person name="Enrico T."/>
            <person name="Nicola S."/>
        </authorList>
    </citation>
    <scope>NUCLEOTIDE SEQUENCE [LARGE SCALE GENOMIC DNA]</scope>
    <source>
        <strain evidence="1 2">DSM 45166</strain>
    </source>
</reference>
<proteinExistence type="predicted"/>
<dbReference type="EMBL" id="LQPE01000015">
    <property type="protein sequence ID" value="ORW10594.1"/>
    <property type="molecule type" value="Genomic_DNA"/>
</dbReference>
<sequence length="125" mass="13424">MLACTPQLALTLAEGLLHSAAAREGDSYAVWVSNATLPLAGLLYAARQDNLGIGWVLDAAANTYRDVDEHEPGWVNAAQRVADAPLLATALRRTVNMDARQRDSVAMTVLEALAAWRPSREGGLR</sequence>
<evidence type="ECO:0000313" key="2">
    <source>
        <dbReference type="Proteomes" id="UP000193487"/>
    </source>
</evidence>